<feature type="repeat" description="PPR" evidence="2">
    <location>
        <begin position="113"/>
        <end position="147"/>
    </location>
</feature>
<evidence type="ECO:0008006" key="5">
    <source>
        <dbReference type="Google" id="ProtNLM"/>
    </source>
</evidence>
<evidence type="ECO:0000313" key="3">
    <source>
        <dbReference type="EMBL" id="KAF6136536.1"/>
    </source>
</evidence>
<dbReference type="PANTHER" id="PTHR47926">
    <property type="entry name" value="PENTATRICOPEPTIDE REPEAT-CONTAINING PROTEIN"/>
    <property type="match status" value="1"/>
</dbReference>
<comment type="caution">
    <text evidence="3">The sequence shown here is derived from an EMBL/GenBank/DDBJ whole genome shotgun (WGS) entry which is preliminary data.</text>
</comment>
<gene>
    <name evidence="3" type="ORF">GIB67_015992</name>
</gene>
<dbReference type="Pfam" id="PF13812">
    <property type="entry name" value="PPR_3"/>
    <property type="match status" value="1"/>
</dbReference>
<dbReference type="NCBIfam" id="TIGR00756">
    <property type="entry name" value="PPR"/>
    <property type="match status" value="3"/>
</dbReference>
<dbReference type="AlphaFoldDB" id="A0A7J7L1M9"/>
<dbReference type="EMBL" id="JACGCM010002686">
    <property type="protein sequence ID" value="KAF6136536.1"/>
    <property type="molecule type" value="Genomic_DNA"/>
</dbReference>
<keyword evidence="1" id="KW-0677">Repeat</keyword>
<organism evidence="3 4">
    <name type="scientific">Kingdonia uniflora</name>
    <dbReference type="NCBI Taxonomy" id="39325"/>
    <lineage>
        <taxon>Eukaryota</taxon>
        <taxon>Viridiplantae</taxon>
        <taxon>Streptophyta</taxon>
        <taxon>Embryophyta</taxon>
        <taxon>Tracheophyta</taxon>
        <taxon>Spermatophyta</taxon>
        <taxon>Magnoliopsida</taxon>
        <taxon>Ranunculales</taxon>
        <taxon>Circaeasteraceae</taxon>
        <taxon>Kingdonia</taxon>
    </lineage>
</organism>
<dbReference type="GO" id="GO:0009451">
    <property type="term" value="P:RNA modification"/>
    <property type="evidence" value="ECO:0007669"/>
    <property type="project" value="InterPro"/>
</dbReference>
<dbReference type="FunFam" id="1.25.40.10:FF:000073">
    <property type="entry name" value="Pentatricopeptide repeat-containing protein chloroplastic"/>
    <property type="match status" value="1"/>
</dbReference>
<dbReference type="Gene3D" id="1.25.40.10">
    <property type="entry name" value="Tetratricopeptide repeat domain"/>
    <property type="match status" value="5"/>
</dbReference>
<dbReference type="InterPro" id="IPR011990">
    <property type="entry name" value="TPR-like_helical_dom_sf"/>
</dbReference>
<dbReference type="FunFam" id="1.25.40.10:FF:001058">
    <property type="entry name" value="Pentatricopeptide repeat-containing protein chloroplastic"/>
    <property type="match status" value="1"/>
</dbReference>
<evidence type="ECO:0000313" key="4">
    <source>
        <dbReference type="Proteomes" id="UP000541444"/>
    </source>
</evidence>
<name>A0A7J7L1M9_9MAGN</name>
<feature type="repeat" description="PPR" evidence="2">
    <location>
        <begin position="252"/>
        <end position="286"/>
    </location>
</feature>
<dbReference type="InterPro" id="IPR046960">
    <property type="entry name" value="PPR_At4g14850-like_plant"/>
</dbReference>
<feature type="repeat" description="PPR" evidence="2">
    <location>
        <begin position="354"/>
        <end position="388"/>
    </location>
</feature>
<dbReference type="OrthoDB" id="1891906at2759"/>
<dbReference type="PROSITE" id="PS51375">
    <property type="entry name" value="PPR"/>
    <property type="match status" value="4"/>
</dbReference>
<proteinExistence type="predicted"/>
<dbReference type="FunFam" id="1.25.40.10:FF:000285">
    <property type="entry name" value="Pentatricopeptide repeat-containing protein, chloroplastic"/>
    <property type="match status" value="1"/>
</dbReference>
<keyword evidence="4" id="KW-1185">Reference proteome</keyword>
<dbReference type="Proteomes" id="UP000541444">
    <property type="component" value="Unassembled WGS sequence"/>
</dbReference>
<reference evidence="3 4" key="1">
    <citation type="journal article" date="2020" name="IScience">
        <title>Genome Sequencing of the Endangered Kingdonia uniflora (Circaeasteraceae, Ranunculales) Reveals Potential Mechanisms of Evolutionary Specialization.</title>
        <authorList>
            <person name="Sun Y."/>
            <person name="Deng T."/>
            <person name="Zhang A."/>
            <person name="Moore M.J."/>
            <person name="Landis J.B."/>
            <person name="Lin N."/>
            <person name="Zhang H."/>
            <person name="Zhang X."/>
            <person name="Huang J."/>
            <person name="Zhang X."/>
            <person name="Sun H."/>
            <person name="Wang H."/>
        </authorList>
    </citation>
    <scope>NUCLEOTIDE SEQUENCE [LARGE SCALE GENOMIC DNA]</scope>
    <source>
        <strain evidence="3">TB1705</strain>
        <tissue evidence="3">Leaf</tissue>
    </source>
</reference>
<accession>A0A7J7L1M9</accession>
<evidence type="ECO:0000256" key="2">
    <source>
        <dbReference type="PROSITE-ProRule" id="PRU00708"/>
    </source>
</evidence>
<feature type="repeat" description="PPR" evidence="2">
    <location>
        <begin position="455"/>
        <end position="489"/>
    </location>
</feature>
<dbReference type="PANTHER" id="PTHR47926:SF354">
    <property type="entry name" value="REPEAT (PPR-LIKE) SUPERFAMILY PROTEIN, PUTATIVE-RELATED"/>
    <property type="match status" value="1"/>
</dbReference>
<sequence length="588" mass="66248">MELLLPTSSLLLTNRFSFKTPQIKSPKLKTQTFSLSLPLHIKNPTLIYKHIQTLARQSKLKESLIILDYLNKQGIPINPTTFSSLLTACVRSKSLLEAKQIHTHIRINGLDNNEFLCTKLVHMYSCCGAVEEADKVFDRMTKPEFSVYPWNALLRGNVVRGGRGYRDVLGTFSKMRELGVEMNVYSFSSLIKSFAGSSAFIQGLRVHGHLIKNGFCSNGSIVIQTSLIDFYFKCGKIKLACRVFEEMGDDRDVVVWGAMIAGFSHNRMQWEALKYLRWMIWEGIRPNSVILTAILPVIGQLWAVKLGKELHGYVVKTGSYAKQLFIQTGLIDMYCKCRDMGSSRRVFYSSMERNAVSWTALMSGYASNGRLDQALRSLSWMQQEGVKPDVVTVATVLPVCSELKALKQGKEIHGYVVKNGFLPNVSIVTSLMVMYSRCGSLGYSCKLFDGLQKRNVISWTAMISSYMENQCLEEALVIFRAMQLSKHRPDSVALSRILSACGDLGALKLGKEIHCQVLKKDFEVIPPVSAEIIKMYGKCGEIHKAKLVFDANPCKGSMTWTAIIEVYGFNKMYRDALDLFHQSRYLIP</sequence>
<evidence type="ECO:0000256" key="1">
    <source>
        <dbReference type="ARBA" id="ARBA00022737"/>
    </source>
</evidence>
<dbReference type="Pfam" id="PF01535">
    <property type="entry name" value="PPR"/>
    <property type="match status" value="4"/>
</dbReference>
<dbReference type="InterPro" id="IPR002885">
    <property type="entry name" value="PPR_rpt"/>
</dbReference>
<dbReference type="GO" id="GO:0003723">
    <property type="term" value="F:RNA binding"/>
    <property type="evidence" value="ECO:0007669"/>
    <property type="project" value="InterPro"/>
</dbReference>
<protein>
    <recommendedName>
        <fullName evidence="5">Pentatricopeptide repeat-containing protein</fullName>
    </recommendedName>
</protein>
<dbReference type="Pfam" id="PF13041">
    <property type="entry name" value="PPR_2"/>
    <property type="match status" value="1"/>
</dbReference>